<sequence>MVRPNSIQSNLDELVKVVNEHCKKYGLLSQLAEAEAILWAVQLAESLSTAPVTVEGDSQAEAEAILWAVQLAESLSTAPVTVEGDSQMDTKNILFICGGPSVDLEKTISERQQDSSIGFGAPVHANMRIGGSTKALASLHLFPKLQT</sequence>
<dbReference type="GO" id="GO:0005759">
    <property type="term" value="C:mitochondrial matrix"/>
    <property type="evidence" value="ECO:0007669"/>
    <property type="project" value="TreeGrafter"/>
</dbReference>
<dbReference type="EMBL" id="PKMF04000081">
    <property type="protein sequence ID" value="KAK7851960.1"/>
    <property type="molecule type" value="Genomic_DNA"/>
</dbReference>
<dbReference type="GO" id="GO:0008233">
    <property type="term" value="F:peptidase activity"/>
    <property type="evidence" value="ECO:0007669"/>
    <property type="project" value="UniProtKB-KW"/>
</dbReference>
<name>A0AAW0LK08_QUESU</name>
<evidence type="ECO:0000313" key="2">
    <source>
        <dbReference type="Proteomes" id="UP000237347"/>
    </source>
</evidence>
<accession>A0AAW0LK08</accession>
<dbReference type="GO" id="GO:0016887">
    <property type="term" value="F:ATP hydrolysis activity"/>
    <property type="evidence" value="ECO:0007669"/>
    <property type="project" value="TreeGrafter"/>
</dbReference>
<proteinExistence type="predicted"/>
<dbReference type="GO" id="GO:0051603">
    <property type="term" value="P:proteolysis involved in protein catabolic process"/>
    <property type="evidence" value="ECO:0007669"/>
    <property type="project" value="TreeGrafter"/>
</dbReference>
<dbReference type="InterPro" id="IPR050052">
    <property type="entry name" value="ATP-dep_Clp_protease_ClpX"/>
</dbReference>
<comment type="caution">
    <text evidence="1">The sequence shown here is derived from an EMBL/GenBank/DDBJ whole genome shotgun (WGS) entry which is preliminary data.</text>
</comment>
<dbReference type="GO" id="GO:0005524">
    <property type="term" value="F:ATP binding"/>
    <property type="evidence" value="ECO:0007669"/>
    <property type="project" value="TreeGrafter"/>
</dbReference>
<dbReference type="InterPro" id="IPR027417">
    <property type="entry name" value="P-loop_NTPase"/>
</dbReference>
<dbReference type="Proteomes" id="UP000237347">
    <property type="component" value="Unassembled WGS sequence"/>
</dbReference>
<organism evidence="1 2">
    <name type="scientific">Quercus suber</name>
    <name type="common">Cork oak</name>
    <dbReference type="NCBI Taxonomy" id="58331"/>
    <lineage>
        <taxon>Eukaryota</taxon>
        <taxon>Viridiplantae</taxon>
        <taxon>Streptophyta</taxon>
        <taxon>Embryophyta</taxon>
        <taxon>Tracheophyta</taxon>
        <taxon>Spermatophyta</taxon>
        <taxon>Magnoliopsida</taxon>
        <taxon>eudicotyledons</taxon>
        <taxon>Gunneridae</taxon>
        <taxon>Pentapetalae</taxon>
        <taxon>rosids</taxon>
        <taxon>fabids</taxon>
        <taxon>Fagales</taxon>
        <taxon>Fagaceae</taxon>
        <taxon>Quercus</taxon>
    </lineage>
</organism>
<evidence type="ECO:0000313" key="1">
    <source>
        <dbReference type="EMBL" id="KAK7851960.1"/>
    </source>
</evidence>
<dbReference type="AlphaFoldDB" id="A0AAW0LK08"/>
<gene>
    <name evidence="1" type="primary">CLPX1_0</name>
    <name evidence="1" type="ORF">CFP56_040496</name>
</gene>
<dbReference type="PANTHER" id="PTHR48102">
    <property type="entry name" value="ATP-DEPENDENT CLP PROTEASE ATP-BINDING SUBUNIT CLPX-LIKE, MITOCHONDRIAL-RELATED"/>
    <property type="match status" value="1"/>
</dbReference>
<keyword evidence="2" id="KW-1185">Reference proteome</keyword>
<dbReference type="PANTHER" id="PTHR48102:SF7">
    <property type="entry name" value="ATP-DEPENDENT CLP PROTEASE ATP-BINDING SUBUNIT CLPX-LIKE, MITOCHONDRIAL"/>
    <property type="match status" value="1"/>
</dbReference>
<reference evidence="1 2" key="1">
    <citation type="journal article" date="2018" name="Sci. Data">
        <title>The draft genome sequence of cork oak.</title>
        <authorList>
            <person name="Ramos A.M."/>
            <person name="Usie A."/>
            <person name="Barbosa P."/>
            <person name="Barros P.M."/>
            <person name="Capote T."/>
            <person name="Chaves I."/>
            <person name="Simoes F."/>
            <person name="Abreu I."/>
            <person name="Carrasquinho I."/>
            <person name="Faro C."/>
            <person name="Guimaraes J.B."/>
            <person name="Mendonca D."/>
            <person name="Nobrega F."/>
            <person name="Rodrigues L."/>
            <person name="Saibo N.J.M."/>
            <person name="Varela M.C."/>
            <person name="Egas C."/>
            <person name="Matos J."/>
            <person name="Miguel C.M."/>
            <person name="Oliveira M.M."/>
            <person name="Ricardo C.P."/>
            <person name="Goncalves S."/>
        </authorList>
    </citation>
    <scope>NUCLEOTIDE SEQUENCE [LARGE SCALE GENOMIC DNA]</scope>
    <source>
        <strain evidence="2">cv. HL8</strain>
    </source>
</reference>
<protein>
    <submittedName>
        <fullName evidence="1">Clp protease regulatory subunit clpx1</fullName>
    </submittedName>
</protein>
<keyword evidence="1" id="KW-0378">Hydrolase</keyword>
<keyword evidence="1" id="KW-0645">Protease</keyword>
<dbReference type="Gene3D" id="3.40.50.300">
    <property type="entry name" value="P-loop containing nucleotide triphosphate hydrolases"/>
    <property type="match status" value="1"/>
</dbReference>